<dbReference type="OrthoDB" id="9996127at2759"/>
<keyword evidence="7" id="KW-1185">Reference proteome</keyword>
<evidence type="ECO:0000256" key="4">
    <source>
        <dbReference type="SAM" id="MobiDB-lite"/>
    </source>
</evidence>
<dbReference type="GO" id="GO:0006351">
    <property type="term" value="P:DNA-templated transcription"/>
    <property type="evidence" value="ECO:0007669"/>
    <property type="project" value="InterPro"/>
</dbReference>
<dbReference type="GO" id="GO:0005634">
    <property type="term" value="C:nucleus"/>
    <property type="evidence" value="ECO:0007669"/>
    <property type="project" value="UniProtKB-SubCell"/>
</dbReference>
<dbReference type="InterPro" id="IPR050613">
    <property type="entry name" value="Sec_Metabolite_Reg"/>
</dbReference>
<dbReference type="InterPro" id="IPR001138">
    <property type="entry name" value="Zn2Cys6_DnaBD"/>
</dbReference>
<protein>
    <recommendedName>
        <fullName evidence="5">Zn(2)-C6 fungal-type domain-containing protein</fullName>
    </recommendedName>
</protein>
<evidence type="ECO:0000256" key="1">
    <source>
        <dbReference type="ARBA" id="ARBA00004123"/>
    </source>
</evidence>
<dbReference type="Gene3D" id="4.10.240.10">
    <property type="entry name" value="Zn(2)-C6 fungal-type DNA-binding domain"/>
    <property type="match status" value="1"/>
</dbReference>
<dbReference type="CDD" id="cd12148">
    <property type="entry name" value="fungal_TF_MHR"/>
    <property type="match status" value="1"/>
</dbReference>
<dbReference type="CDD" id="cd00067">
    <property type="entry name" value="GAL4"/>
    <property type="match status" value="1"/>
</dbReference>
<dbReference type="PROSITE" id="PS00463">
    <property type="entry name" value="ZN2_CY6_FUNGAL_1"/>
    <property type="match status" value="1"/>
</dbReference>
<dbReference type="GO" id="GO:0003677">
    <property type="term" value="F:DNA binding"/>
    <property type="evidence" value="ECO:0007669"/>
    <property type="project" value="InterPro"/>
</dbReference>
<feature type="compositionally biased region" description="Polar residues" evidence="4">
    <location>
        <begin position="100"/>
        <end position="112"/>
    </location>
</feature>
<evidence type="ECO:0000313" key="7">
    <source>
        <dbReference type="Proteomes" id="UP000799302"/>
    </source>
</evidence>
<dbReference type="InterPro" id="IPR007219">
    <property type="entry name" value="XnlR_reg_dom"/>
</dbReference>
<evidence type="ECO:0000313" key="6">
    <source>
        <dbReference type="EMBL" id="KAF2674133.1"/>
    </source>
</evidence>
<keyword evidence="3" id="KW-0539">Nucleus</keyword>
<feature type="region of interest" description="Disordered" evidence="4">
    <location>
        <begin position="87"/>
        <end position="120"/>
    </location>
</feature>
<evidence type="ECO:0000256" key="3">
    <source>
        <dbReference type="ARBA" id="ARBA00023242"/>
    </source>
</evidence>
<sequence>MTNQRADNGSNTAHVQKRARQQLSCMPCRTGKLKCDRQQPCDQCLKRARDSSCTYLPPPKKKPRRPMSTKERISHLETLLIQMMNNDQSPTADGREETTESVQQHTPESTFGESPGRDDLVGTGTLGKLQTSNGETSYVGSTHWEAVLAGISELKAALGTEAFRTPSPSPEDRLLVLGRPTVTREYLLKCCPPREVSEKLLWHLFNSTNPLTPSIHRPTFSKEYDQYLENPSKTPTVWLALFFSMLSLGSSMARFHKNTEGNTANNDNNAEKFISLANEALVLSDITRPQKYVIEALVMHIGSIHVRSHADDQFRIWIICGVLLRLCLKMGYHRDPSYYPFLTPFEGEMRRRIWHNITIFDHLLSFSVGLPSMIRDMQCDTKLPRNLQDGDFGPDTKELPQGRPFVELTAVAFIIVKATISRLFARAADVSHAVEHPNFDEVTALDKELDVAYNAIPDSLKFLSLHQCILDPPAQIFNRFKLHLLYYKSRLVLFRRYLDERSCSPAEEPFRNKCVDAAMKLLSHLDTVHRASQPGGQLESLPFFLDIFSVHDFLLCAMILCLELIRLRKKQTDGESSSPERIASMKALLECTYQTYITPGTKSRVPVKALEALRIILNKAIESPVSSNTLSPQSLPYVTPSVAATSVIDANPRISQEPANFAASGLFNVFEPIGDILNLESNQTINWQMLDTFAQNQQQQPMAQLNEFDFGNTAQAGAEGGDLVDPSLQYSWYYPS</sequence>
<dbReference type="InterPro" id="IPR036864">
    <property type="entry name" value="Zn2-C6_fun-type_DNA-bd_sf"/>
</dbReference>
<feature type="domain" description="Zn(2)-C6 fungal-type" evidence="5">
    <location>
        <begin position="24"/>
        <end position="55"/>
    </location>
</feature>
<dbReference type="PANTHER" id="PTHR31001">
    <property type="entry name" value="UNCHARACTERIZED TRANSCRIPTIONAL REGULATORY PROTEIN"/>
    <property type="match status" value="1"/>
</dbReference>
<dbReference type="PANTHER" id="PTHR31001:SF49">
    <property type="entry name" value="ZN(II)2CYS6 TRANSCRIPTION FACTOR (EUROFUNG)"/>
    <property type="match status" value="1"/>
</dbReference>
<dbReference type="PROSITE" id="PS50048">
    <property type="entry name" value="ZN2_CY6_FUNGAL_2"/>
    <property type="match status" value="1"/>
</dbReference>
<dbReference type="SUPFAM" id="SSF57701">
    <property type="entry name" value="Zn2/Cys6 DNA-binding domain"/>
    <property type="match status" value="1"/>
</dbReference>
<gene>
    <name evidence="6" type="ORF">BT63DRAFT_449121</name>
</gene>
<dbReference type="AlphaFoldDB" id="A0A6A6URN5"/>
<name>A0A6A6URN5_9PEZI</name>
<dbReference type="EMBL" id="MU004230">
    <property type="protein sequence ID" value="KAF2674133.1"/>
    <property type="molecule type" value="Genomic_DNA"/>
</dbReference>
<keyword evidence="2" id="KW-0479">Metal-binding</keyword>
<accession>A0A6A6URN5</accession>
<evidence type="ECO:0000259" key="5">
    <source>
        <dbReference type="PROSITE" id="PS50048"/>
    </source>
</evidence>
<dbReference type="SMART" id="SM00906">
    <property type="entry name" value="Fungal_trans"/>
    <property type="match status" value="1"/>
</dbReference>
<dbReference type="GO" id="GO:0008270">
    <property type="term" value="F:zinc ion binding"/>
    <property type="evidence" value="ECO:0007669"/>
    <property type="project" value="InterPro"/>
</dbReference>
<dbReference type="SMART" id="SM00066">
    <property type="entry name" value="GAL4"/>
    <property type="match status" value="1"/>
</dbReference>
<comment type="subcellular location">
    <subcellularLocation>
        <location evidence="1">Nucleus</location>
    </subcellularLocation>
</comment>
<dbReference type="Pfam" id="PF04082">
    <property type="entry name" value="Fungal_trans"/>
    <property type="match status" value="1"/>
</dbReference>
<dbReference type="Proteomes" id="UP000799302">
    <property type="component" value="Unassembled WGS sequence"/>
</dbReference>
<organism evidence="6 7">
    <name type="scientific">Microthyrium microscopicum</name>
    <dbReference type="NCBI Taxonomy" id="703497"/>
    <lineage>
        <taxon>Eukaryota</taxon>
        <taxon>Fungi</taxon>
        <taxon>Dikarya</taxon>
        <taxon>Ascomycota</taxon>
        <taxon>Pezizomycotina</taxon>
        <taxon>Dothideomycetes</taxon>
        <taxon>Dothideomycetes incertae sedis</taxon>
        <taxon>Microthyriales</taxon>
        <taxon>Microthyriaceae</taxon>
        <taxon>Microthyrium</taxon>
    </lineage>
</organism>
<proteinExistence type="predicted"/>
<evidence type="ECO:0000256" key="2">
    <source>
        <dbReference type="ARBA" id="ARBA00022723"/>
    </source>
</evidence>
<dbReference type="Pfam" id="PF00172">
    <property type="entry name" value="Zn_clus"/>
    <property type="match status" value="1"/>
</dbReference>
<reference evidence="6" key="1">
    <citation type="journal article" date="2020" name="Stud. Mycol.">
        <title>101 Dothideomycetes genomes: a test case for predicting lifestyles and emergence of pathogens.</title>
        <authorList>
            <person name="Haridas S."/>
            <person name="Albert R."/>
            <person name="Binder M."/>
            <person name="Bloem J."/>
            <person name="Labutti K."/>
            <person name="Salamov A."/>
            <person name="Andreopoulos B."/>
            <person name="Baker S."/>
            <person name="Barry K."/>
            <person name="Bills G."/>
            <person name="Bluhm B."/>
            <person name="Cannon C."/>
            <person name="Castanera R."/>
            <person name="Culley D."/>
            <person name="Daum C."/>
            <person name="Ezra D."/>
            <person name="Gonzalez J."/>
            <person name="Henrissat B."/>
            <person name="Kuo A."/>
            <person name="Liang C."/>
            <person name="Lipzen A."/>
            <person name="Lutzoni F."/>
            <person name="Magnuson J."/>
            <person name="Mondo S."/>
            <person name="Nolan M."/>
            <person name="Ohm R."/>
            <person name="Pangilinan J."/>
            <person name="Park H.-J."/>
            <person name="Ramirez L."/>
            <person name="Alfaro M."/>
            <person name="Sun H."/>
            <person name="Tritt A."/>
            <person name="Yoshinaga Y."/>
            <person name="Zwiers L.-H."/>
            <person name="Turgeon B."/>
            <person name="Goodwin S."/>
            <person name="Spatafora J."/>
            <person name="Crous P."/>
            <person name="Grigoriev I."/>
        </authorList>
    </citation>
    <scope>NUCLEOTIDE SEQUENCE</scope>
    <source>
        <strain evidence="6">CBS 115976</strain>
    </source>
</reference>
<dbReference type="GO" id="GO:0000981">
    <property type="term" value="F:DNA-binding transcription factor activity, RNA polymerase II-specific"/>
    <property type="evidence" value="ECO:0007669"/>
    <property type="project" value="InterPro"/>
</dbReference>
<feature type="region of interest" description="Disordered" evidence="4">
    <location>
        <begin position="1"/>
        <end position="21"/>
    </location>
</feature>
<feature type="compositionally biased region" description="Polar residues" evidence="4">
    <location>
        <begin position="1"/>
        <end position="14"/>
    </location>
</feature>